<gene>
    <name evidence="1" type="ORF">ACFS7Y_07345</name>
</gene>
<evidence type="ECO:0008006" key="3">
    <source>
        <dbReference type="Google" id="ProtNLM"/>
    </source>
</evidence>
<evidence type="ECO:0000313" key="1">
    <source>
        <dbReference type="EMBL" id="MFD2967195.1"/>
    </source>
</evidence>
<keyword evidence="2" id="KW-1185">Reference proteome</keyword>
<dbReference type="RefSeq" id="WP_320185116.1">
    <property type="nucleotide sequence ID" value="NZ_CP138332.1"/>
</dbReference>
<accession>A0ABW6BH41</accession>
<comment type="caution">
    <text evidence="1">The sequence shown here is derived from an EMBL/GenBank/DDBJ whole genome shotgun (WGS) entry which is preliminary data.</text>
</comment>
<sequence>MMEKYLNEEQIRSRLGAGRSVEQWLGFVEKDDFTILKWLSIDCVKNEGVAVVYQECVDEGGEEFLDIYEFSPIDPDEPFGVISTFSSIADALDFAVLTYNASNAKYVASGMIQEEYLNYINR</sequence>
<reference evidence="2" key="1">
    <citation type="journal article" date="2019" name="Int. J. Syst. Evol. Microbiol.">
        <title>The Global Catalogue of Microorganisms (GCM) 10K type strain sequencing project: providing services to taxonomists for standard genome sequencing and annotation.</title>
        <authorList>
            <consortium name="The Broad Institute Genomics Platform"/>
            <consortium name="The Broad Institute Genome Sequencing Center for Infectious Disease"/>
            <person name="Wu L."/>
            <person name="Ma J."/>
        </authorList>
    </citation>
    <scope>NUCLEOTIDE SEQUENCE [LARGE SCALE GENOMIC DNA]</scope>
    <source>
        <strain evidence="2">KCTC 22814</strain>
    </source>
</reference>
<dbReference type="Proteomes" id="UP001597525">
    <property type="component" value="Unassembled WGS sequence"/>
</dbReference>
<evidence type="ECO:0000313" key="2">
    <source>
        <dbReference type="Proteomes" id="UP001597525"/>
    </source>
</evidence>
<name>A0ABW6BH41_9SPHI</name>
<protein>
    <recommendedName>
        <fullName evidence="3">Antirestriction protein</fullName>
    </recommendedName>
</protein>
<dbReference type="EMBL" id="JBHUPB010000005">
    <property type="protein sequence ID" value="MFD2967195.1"/>
    <property type="molecule type" value="Genomic_DNA"/>
</dbReference>
<organism evidence="1 2">
    <name type="scientific">Sphingobacterium bambusae</name>
    <dbReference type="NCBI Taxonomy" id="662858"/>
    <lineage>
        <taxon>Bacteria</taxon>
        <taxon>Pseudomonadati</taxon>
        <taxon>Bacteroidota</taxon>
        <taxon>Sphingobacteriia</taxon>
        <taxon>Sphingobacteriales</taxon>
        <taxon>Sphingobacteriaceae</taxon>
        <taxon>Sphingobacterium</taxon>
    </lineage>
</organism>
<proteinExistence type="predicted"/>